<comment type="pathway">
    <text evidence="2">Cell wall biogenesis; peptidoglycan biosynthesis.</text>
</comment>
<evidence type="ECO:0000256" key="6">
    <source>
        <dbReference type="ARBA" id="ARBA00022960"/>
    </source>
</evidence>
<dbReference type="SUPFAM" id="SSF55205">
    <property type="entry name" value="EPT/RTPC-like"/>
    <property type="match status" value="1"/>
</dbReference>
<evidence type="ECO:0000256" key="11">
    <source>
        <dbReference type="ARBA" id="ARBA00039108"/>
    </source>
</evidence>
<keyword evidence="4" id="KW-0132">Cell division</keyword>
<dbReference type="PANTHER" id="PTHR43783:SF1">
    <property type="entry name" value="UDP-N-ACETYLGLUCOSAMINE 1-CARBOXYVINYLTRANSFERASE"/>
    <property type="match status" value="1"/>
</dbReference>
<evidence type="ECO:0000256" key="5">
    <source>
        <dbReference type="ARBA" id="ARBA00022679"/>
    </source>
</evidence>
<comment type="caution">
    <text evidence="16">The sequence shown here is derived from an EMBL/GenBank/DDBJ whole genome shotgun (WGS) entry which is preliminary data.</text>
</comment>
<feature type="domain" description="Enolpyruvate transferase" evidence="15">
    <location>
        <begin position="5"/>
        <end position="405"/>
    </location>
</feature>
<protein>
    <recommendedName>
        <fullName evidence="12 14">UDP-N-acetylglucosamine 1-carboxyvinyltransferase</fullName>
        <ecNumber evidence="11 14">2.5.1.7</ecNumber>
    </recommendedName>
</protein>
<keyword evidence="8" id="KW-0131">Cell cycle</keyword>
<dbReference type="RefSeq" id="WP_161744328.1">
    <property type="nucleotide sequence ID" value="NZ_JAAAMV010000012.1"/>
</dbReference>
<evidence type="ECO:0000256" key="1">
    <source>
        <dbReference type="ARBA" id="ARBA00004496"/>
    </source>
</evidence>
<organism evidence="16 17">
    <name type="scientific">Paenibacillus glycinis</name>
    <dbReference type="NCBI Taxonomy" id="2697035"/>
    <lineage>
        <taxon>Bacteria</taxon>
        <taxon>Bacillati</taxon>
        <taxon>Bacillota</taxon>
        <taxon>Bacilli</taxon>
        <taxon>Bacillales</taxon>
        <taxon>Paenibacillaceae</taxon>
        <taxon>Paenibacillus</taxon>
    </lineage>
</organism>
<dbReference type="CDD" id="cd01555">
    <property type="entry name" value="UdpNAET"/>
    <property type="match status" value="1"/>
</dbReference>
<proteinExistence type="inferred from homology"/>
<dbReference type="NCBIfam" id="NF006873">
    <property type="entry name" value="PRK09369.1"/>
    <property type="match status" value="1"/>
</dbReference>
<dbReference type="Pfam" id="PF00275">
    <property type="entry name" value="EPSP_synthase"/>
    <property type="match status" value="1"/>
</dbReference>
<dbReference type="PANTHER" id="PTHR43783">
    <property type="entry name" value="UDP-N-ACETYLGLUCOSAMINE 1-CARBOXYVINYLTRANSFERASE"/>
    <property type="match status" value="1"/>
</dbReference>
<comment type="subcellular location">
    <subcellularLocation>
        <location evidence="1">Cytoplasm</location>
    </subcellularLocation>
</comment>
<evidence type="ECO:0000256" key="13">
    <source>
        <dbReference type="ARBA" id="ARBA00047527"/>
    </source>
</evidence>
<evidence type="ECO:0000256" key="8">
    <source>
        <dbReference type="ARBA" id="ARBA00023306"/>
    </source>
</evidence>
<dbReference type="NCBIfam" id="TIGR01072">
    <property type="entry name" value="murA"/>
    <property type="match status" value="1"/>
</dbReference>
<dbReference type="Gene3D" id="3.65.10.10">
    <property type="entry name" value="Enolpyruvate transferase domain"/>
    <property type="match status" value="2"/>
</dbReference>
<evidence type="ECO:0000256" key="3">
    <source>
        <dbReference type="ARBA" id="ARBA00022490"/>
    </source>
</evidence>
<comment type="catalytic activity">
    <reaction evidence="13">
        <text>phosphoenolpyruvate + UDP-N-acetyl-alpha-D-glucosamine = UDP-N-acetyl-3-O-(1-carboxyvinyl)-alpha-D-glucosamine + phosphate</text>
        <dbReference type="Rhea" id="RHEA:18681"/>
        <dbReference type="ChEBI" id="CHEBI:43474"/>
        <dbReference type="ChEBI" id="CHEBI:57705"/>
        <dbReference type="ChEBI" id="CHEBI:58702"/>
        <dbReference type="ChEBI" id="CHEBI:68483"/>
        <dbReference type="EC" id="2.5.1.7"/>
    </reaction>
</comment>
<comment type="similarity">
    <text evidence="10">Belongs to the EPSP synthase family. MurA subfamily.</text>
</comment>
<dbReference type="InterPro" id="IPR013792">
    <property type="entry name" value="RNA3'P_cycl/enolpyr_Trfase_a/b"/>
</dbReference>
<accession>A0ABW9XS99</accession>
<dbReference type="InterPro" id="IPR036968">
    <property type="entry name" value="Enolpyruvate_Tfrase_sf"/>
</dbReference>
<dbReference type="GO" id="GO:0008760">
    <property type="term" value="F:UDP-N-acetylglucosamine 1-carboxyvinyltransferase activity"/>
    <property type="evidence" value="ECO:0007669"/>
    <property type="project" value="UniProtKB-EC"/>
</dbReference>
<evidence type="ECO:0000256" key="4">
    <source>
        <dbReference type="ARBA" id="ARBA00022618"/>
    </source>
</evidence>
<evidence type="ECO:0000256" key="10">
    <source>
        <dbReference type="ARBA" id="ARBA00038367"/>
    </source>
</evidence>
<reference evidence="16 17" key="1">
    <citation type="submission" date="2020-01" db="EMBL/GenBank/DDBJ databases">
        <title>Paenibacillus soybeanensis sp. nov. isolated from the nodules of soybean (Glycine max(L.) Merr).</title>
        <authorList>
            <person name="Wang H."/>
        </authorList>
    </citation>
    <scope>NUCLEOTIDE SEQUENCE [LARGE SCALE GENOMIC DNA]</scope>
    <source>
        <strain evidence="16 17">T1</strain>
    </source>
</reference>
<keyword evidence="9" id="KW-0961">Cell wall biogenesis/degradation</keyword>
<evidence type="ECO:0000256" key="14">
    <source>
        <dbReference type="NCBIfam" id="TIGR01072"/>
    </source>
</evidence>
<evidence type="ECO:0000313" key="16">
    <source>
        <dbReference type="EMBL" id="NBD25528.1"/>
    </source>
</evidence>
<dbReference type="EMBL" id="JAAAMV010000012">
    <property type="protein sequence ID" value="NBD25528.1"/>
    <property type="molecule type" value="Genomic_DNA"/>
</dbReference>
<keyword evidence="3" id="KW-0963">Cytoplasm</keyword>
<name>A0ABW9XS99_9BACL</name>
<evidence type="ECO:0000256" key="12">
    <source>
        <dbReference type="ARBA" id="ARBA00039754"/>
    </source>
</evidence>
<evidence type="ECO:0000313" key="17">
    <source>
        <dbReference type="Proteomes" id="UP000665561"/>
    </source>
</evidence>
<dbReference type="EC" id="2.5.1.7" evidence="11 14"/>
<keyword evidence="5 16" id="KW-0808">Transferase</keyword>
<evidence type="ECO:0000256" key="9">
    <source>
        <dbReference type="ARBA" id="ARBA00023316"/>
    </source>
</evidence>
<evidence type="ECO:0000259" key="15">
    <source>
        <dbReference type="Pfam" id="PF00275"/>
    </source>
</evidence>
<keyword evidence="7" id="KW-0573">Peptidoglycan synthesis</keyword>
<keyword evidence="6" id="KW-0133">Cell shape</keyword>
<dbReference type="InterPro" id="IPR001986">
    <property type="entry name" value="Enolpyruvate_Tfrase_dom"/>
</dbReference>
<evidence type="ECO:0000256" key="7">
    <source>
        <dbReference type="ARBA" id="ARBA00022984"/>
    </source>
</evidence>
<keyword evidence="17" id="KW-1185">Reference proteome</keyword>
<dbReference type="InterPro" id="IPR050068">
    <property type="entry name" value="MurA_subfamily"/>
</dbReference>
<evidence type="ECO:0000256" key="2">
    <source>
        <dbReference type="ARBA" id="ARBA00004752"/>
    </source>
</evidence>
<dbReference type="InterPro" id="IPR005750">
    <property type="entry name" value="UDP_GlcNAc_COvinyl_MurA"/>
</dbReference>
<dbReference type="Proteomes" id="UP000665561">
    <property type="component" value="Unassembled WGS sequence"/>
</dbReference>
<gene>
    <name evidence="16" type="primary">murA</name>
    <name evidence="16" type="ORF">GT019_16730</name>
</gene>
<sequence length="425" mass="46685">MLVINGGKSLKGQMSFNGAKNSMQFLVTTALLTDGVIRLNRVPMIQDIHTLTQILLDINCDVKLDESNEYMEICSKKIVKSEISAEYGRKVRSCILFVPGLLHRFGEVTIPRPGGDKIGRRPLDTHFYVINKLGGHVIEKEDGYTFRATKLKATKLSLPFPSFTGTGFAMMLAAKIAGITIIENAAMEPELEDLACLLRNMNVKIDGVGTKTIVIEGHETLSGGQWEIMPDRLEVGTYIMAAIASRGEITVKASELKQIAYLCDLLSEGGADFVKDKEFVTISCIDQLRSKSIETNPYPSFPTDLQPQYMALMTQSAGNCRIVENLHDDRFLHVPYLRSMGADIEIMGQTAIVRGVTKLFGNNVVSQDIRGGASLVIAALAAEGETVIDGFYHIDRGYANLYTKLKNMGANIQVIEPISASLLEI</sequence>